<dbReference type="Proteomes" id="UP000036426">
    <property type="component" value="Unassembled WGS sequence"/>
</dbReference>
<gene>
    <name evidence="3" type="ORF">ABT58_04540</name>
</gene>
<organism evidence="3 4">
    <name type="scientific">Photobacterium aphoticum</name>
    <dbReference type="NCBI Taxonomy" id="754436"/>
    <lineage>
        <taxon>Bacteria</taxon>
        <taxon>Pseudomonadati</taxon>
        <taxon>Pseudomonadota</taxon>
        <taxon>Gammaproteobacteria</taxon>
        <taxon>Vibrionales</taxon>
        <taxon>Vibrionaceae</taxon>
        <taxon>Photobacterium</taxon>
    </lineage>
</organism>
<dbReference type="PATRIC" id="fig|754436.4.peg.967"/>
<dbReference type="EMBL" id="LDOV01000010">
    <property type="protein sequence ID" value="KLV01714.1"/>
    <property type="molecule type" value="Genomic_DNA"/>
</dbReference>
<proteinExistence type="predicted"/>
<dbReference type="OrthoDB" id="5895096at2"/>
<feature type="signal peptide" evidence="2">
    <location>
        <begin position="1"/>
        <end position="20"/>
    </location>
</feature>
<evidence type="ECO:0000256" key="1">
    <source>
        <dbReference type="SAM" id="MobiDB-lite"/>
    </source>
</evidence>
<keyword evidence="4" id="KW-1185">Reference proteome</keyword>
<evidence type="ECO:0008006" key="5">
    <source>
        <dbReference type="Google" id="ProtNLM"/>
    </source>
</evidence>
<protein>
    <recommendedName>
        <fullName evidence="5">Periplasmic protein</fullName>
    </recommendedName>
</protein>
<accession>A0A0J1GQM9</accession>
<evidence type="ECO:0000313" key="4">
    <source>
        <dbReference type="Proteomes" id="UP000036426"/>
    </source>
</evidence>
<keyword evidence="2" id="KW-0732">Signal</keyword>
<feature type="compositionally biased region" description="Polar residues" evidence="1">
    <location>
        <begin position="418"/>
        <end position="433"/>
    </location>
</feature>
<reference evidence="3 4" key="1">
    <citation type="submission" date="2015-05" db="EMBL/GenBank/DDBJ databases">
        <title>Photobacterium galathea sp. nov.</title>
        <authorList>
            <person name="Machado H."/>
            <person name="Gram L."/>
        </authorList>
    </citation>
    <scope>NUCLEOTIDE SEQUENCE [LARGE SCALE GENOMIC DNA]</scope>
    <source>
        <strain evidence="3 4">DSM 25995</strain>
    </source>
</reference>
<evidence type="ECO:0000256" key="2">
    <source>
        <dbReference type="SAM" id="SignalP"/>
    </source>
</evidence>
<comment type="caution">
    <text evidence="3">The sequence shown here is derived from an EMBL/GenBank/DDBJ whole genome shotgun (WGS) entry which is preliminary data.</text>
</comment>
<evidence type="ECO:0000313" key="3">
    <source>
        <dbReference type="EMBL" id="KLV01714.1"/>
    </source>
</evidence>
<feature type="chain" id="PRO_5005251855" description="Periplasmic protein" evidence="2">
    <location>
        <begin position="21"/>
        <end position="433"/>
    </location>
</feature>
<dbReference type="RefSeq" id="WP_047873166.1">
    <property type="nucleotide sequence ID" value="NZ_BMYC01000001.1"/>
</dbReference>
<sequence>MFKQTLLSLLLAATFNTAHASVDFDLDDLVPATSATEETQTVDTSDVKEVDDVIIADDPKAAVLVAHQSLIEDEGDGVKMIAVSSGVGILSTGSGSYETYENRNATLLSKRAAYMKAFQIAKKQLVENMEGMQNMCATAVNETMDAIDTATDSVANTTSMMSDNCAESVKGALAGYVTFDVYDDPAEKLVRVSLISTPKTREQTKRKVGALTQTTEPNAIFKQIIGDLQAGVMPPVGAKVITNPETGESFVLGFGSSIIRDNKNKSVQRKLLAMSKSQAQAKARNGLIAVMQGEEVYWEGGFSENQLEKNEQFSYPEDSINPADATALAEDKHTFMNNMKSAESYKSFAAGKVPPGVSVKTFKSSDGDWMLAVAVYAPSLEAAAKQAAAENKQRVREGKNTGTAHKVGTTGGLTEGGNNAQGPSGQVSNVSDL</sequence>
<name>A0A0J1GQM9_9GAMM</name>
<feature type="region of interest" description="Disordered" evidence="1">
    <location>
        <begin position="389"/>
        <end position="433"/>
    </location>
</feature>
<dbReference type="AlphaFoldDB" id="A0A0J1GQM9"/>